<evidence type="ECO:0000313" key="6">
    <source>
        <dbReference type="Proteomes" id="UP001595699"/>
    </source>
</evidence>
<keyword evidence="2" id="KW-0238">DNA-binding</keyword>
<dbReference type="InterPro" id="IPR002577">
    <property type="entry name" value="HTH_HxlR"/>
</dbReference>
<dbReference type="SUPFAM" id="SSF46785">
    <property type="entry name" value="Winged helix' DNA-binding domain"/>
    <property type="match status" value="1"/>
</dbReference>
<dbReference type="InterPro" id="IPR036390">
    <property type="entry name" value="WH_DNA-bd_sf"/>
</dbReference>
<evidence type="ECO:0000256" key="3">
    <source>
        <dbReference type="ARBA" id="ARBA00023163"/>
    </source>
</evidence>
<proteinExistence type="predicted"/>
<dbReference type="PANTHER" id="PTHR33204:SF18">
    <property type="entry name" value="TRANSCRIPTIONAL REGULATORY PROTEIN"/>
    <property type="match status" value="1"/>
</dbReference>
<keyword evidence="6" id="KW-1185">Reference proteome</keyword>
<dbReference type="Proteomes" id="UP001595699">
    <property type="component" value="Unassembled WGS sequence"/>
</dbReference>
<accession>A0ABV7YI90</accession>
<dbReference type="PANTHER" id="PTHR33204">
    <property type="entry name" value="TRANSCRIPTIONAL REGULATOR, MARR FAMILY"/>
    <property type="match status" value="1"/>
</dbReference>
<dbReference type="EMBL" id="JBHRZH010000033">
    <property type="protein sequence ID" value="MFC3764762.1"/>
    <property type="molecule type" value="Genomic_DNA"/>
</dbReference>
<evidence type="ECO:0000256" key="2">
    <source>
        <dbReference type="ARBA" id="ARBA00023125"/>
    </source>
</evidence>
<comment type="caution">
    <text evidence="5">The sequence shown here is derived from an EMBL/GenBank/DDBJ whole genome shotgun (WGS) entry which is preliminary data.</text>
</comment>
<dbReference type="RefSeq" id="WP_205121588.1">
    <property type="nucleotide sequence ID" value="NZ_JAFBCM010000001.1"/>
</dbReference>
<sequence>MLGRTYEDQICSISRTLEVVGERWTLLIVRDVFFGIRRFGDLQTSLGVARNVLTDRLNRLVEDGIVVREPYQENPTRYEYALTPKGMDLLPVLLSMMRWGDKHASPAAGPPRLVRHVDCGGEVEQQLACTKCEQRLDENDIEILPGPALTAAAR</sequence>
<gene>
    <name evidence="5" type="ORF">ACFOUW_28255</name>
</gene>
<evidence type="ECO:0000256" key="1">
    <source>
        <dbReference type="ARBA" id="ARBA00023015"/>
    </source>
</evidence>
<dbReference type="Pfam" id="PF01638">
    <property type="entry name" value="HxlR"/>
    <property type="match status" value="1"/>
</dbReference>
<evidence type="ECO:0000313" key="5">
    <source>
        <dbReference type="EMBL" id="MFC3764762.1"/>
    </source>
</evidence>
<evidence type="ECO:0000259" key="4">
    <source>
        <dbReference type="PROSITE" id="PS51118"/>
    </source>
</evidence>
<organism evidence="5 6">
    <name type="scientific">Tenggerimyces flavus</name>
    <dbReference type="NCBI Taxonomy" id="1708749"/>
    <lineage>
        <taxon>Bacteria</taxon>
        <taxon>Bacillati</taxon>
        <taxon>Actinomycetota</taxon>
        <taxon>Actinomycetes</taxon>
        <taxon>Propionibacteriales</taxon>
        <taxon>Nocardioidaceae</taxon>
        <taxon>Tenggerimyces</taxon>
    </lineage>
</organism>
<protein>
    <submittedName>
        <fullName evidence="5">Winged helix-turn-helix transcriptional regulator</fullName>
    </submittedName>
</protein>
<name>A0ABV7YI90_9ACTN</name>
<reference evidence="6" key="1">
    <citation type="journal article" date="2019" name="Int. J. Syst. Evol. Microbiol.">
        <title>The Global Catalogue of Microorganisms (GCM) 10K type strain sequencing project: providing services to taxonomists for standard genome sequencing and annotation.</title>
        <authorList>
            <consortium name="The Broad Institute Genomics Platform"/>
            <consortium name="The Broad Institute Genome Sequencing Center for Infectious Disease"/>
            <person name="Wu L."/>
            <person name="Ma J."/>
        </authorList>
    </citation>
    <scope>NUCLEOTIDE SEQUENCE [LARGE SCALE GENOMIC DNA]</scope>
    <source>
        <strain evidence="6">CGMCC 4.7241</strain>
    </source>
</reference>
<dbReference type="Gene3D" id="1.10.10.10">
    <property type="entry name" value="Winged helix-like DNA-binding domain superfamily/Winged helix DNA-binding domain"/>
    <property type="match status" value="1"/>
</dbReference>
<keyword evidence="3" id="KW-0804">Transcription</keyword>
<keyword evidence="1" id="KW-0805">Transcription regulation</keyword>
<feature type="domain" description="HTH hxlR-type" evidence="4">
    <location>
        <begin position="11"/>
        <end position="108"/>
    </location>
</feature>
<dbReference type="InterPro" id="IPR036388">
    <property type="entry name" value="WH-like_DNA-bd_sf"/>
</dbReference>
<dbReference type="PROSITE" id="PS51118">
    <property type="entry name" value="HTH_HXLR"/>
    <property type="match status" value="1"/>
</dbReference>